<feature type="domain" description="CFAP74 second Ig-like" evidence="3">
    <location>
        <begin position="714"/>
        <end position="770"/>
    </location>
</feature>
<dbReference type="InterPro" id="IPR013783">
    <property type="entry name" value="Ig-like_fold"/>
</dbReference>
<organism evidence="6 7">
    <name type="scientific">Clytia hemisphaerica</name>
    <dbReference type="NCBI Taxonomy" id="252671"/>
    <lineage>
        <taxon>Eukaryota</taxon>
        <taxon>Metazoa</taxon>
        <taxon>Cnidaria</taxon>
        <taxon>Hydrozoa</taxon>
        <taxon>Hydroidolina</taxon>
        <taxon>Leptothecata</taxon>
        <taxon>Obeliida</taxon>
        <taxon>Clytiidae</taxon>
        <taxon>Clytia</taxon>
    </lineage>
</organism>
<feature type="region of interest" description="Disordered" evidence="2">
    <location>
        <begin position="1"/>
        <end position="23"/>
    </location>
</feature>
<feature type="compositionally biased region" description="Basic residues" evidence="2">
    <location>
        <begin position="459"/>
        <end position="468"/>
    </location>
</feature>
<dbReference type="InterPro" id="IPR056310">
    <property type="entry name" value="Ig-CFAP74_4th"/>
</dbReference>
<feature type="region of interest" description="Disordered" evidence="2">
    <location>
        <begin position="110"/>
        <end position="141"/>
    </location>
</feature>
<dbReference type="RefSeq" id="XP_066929116.1">
    <property type="nucleotide sequence ID" value="XM_067073015.1"/>
</dbReference>
<dbReference type="Pfam" id="PF24770">
    <property type="entry name" value="Ig-CFAP74_2"/>
    <property type="match status" value="2"/>
</dbReference>
<evidence type="ECO:0000259" key="3">
    <source>
        <dbReference type="Pfam" id="PF24770"/>
    </source>
</evidence>
<feature type="domain" description="CFAP74 fourth Ig-like" evidence="5">
    <location>
        <begin position="987"/>
        <end position="1081"/>
    </location>
</feature>
<dbReference type="EnsemblMetazoa" id="CLYHEMT017411.1">
    <property type="protein sequence ID" value="CLYHEMP017411.1"/>
    <property type="gene ID" value="CLYHEMG017411"/>
</dbReference>
<dbReference type="OrthoDB" id="545169at2759"/>
<feature type="compositionally biased region" description="Basic and acidic residues" evidence="2">
    <location>
        <begin position="1202"/>
        <end position="1215"/>
    </location>
</feature>
<name>A0A7M6DN74_9CNID</name>
<dbReference type="Pfam" id="PF24798">
    <property type="entry name" value="Ig-CFAP74_4th"/>
    <property type="match status" value="1"/>
</dbReference>
<sequence>MSTIIYKQDIDDNRPMTGDETDTEDAHFKYVTSPTLANDAAALSDSSLQRESSIDIAEEMNGMQSGGTAGGYNDKEMLTESFMTPRLMEDESESLSSDFNLYSDEETSSIAGSFDEFGKDDFEDDSATSEPQSTVSREEMMRRKALKKHLDQLGDLVVEKEFAVQQAREELAKCQNHLKGLEDELETVEKEIRDADNNNQKATYFRLKSKKERLVAEIKVEKEVEERAIQNVDTAELHLAQTYIEHAKFIPFDDMLESDDKQSESLKADKASARIRKEMTNAMMLERRKKRTEKEHMSTIRERERRNRQAIIASKKNREVAMRNLKTTMSKVRQRESEEEDRSRSDLNQRMSALLSLKKNIEMSKENISAVQARDTYKKKQEDTKEKDERQKLLLMGENPDEVVTRRKRIRQFERDKEAFERKQREREIEIVNKIVTEEKQMKRRYQQQPQLWPENRPRRMPRKRSKPRFAPSSGSESMEYGGDVEDVGGKISYLHKFSTDEEAEFSPYGATTRDDERTTDENDNSLDEIEIHDQDDMEENLAQPEFKALWESSANQRMASEKMAAWKSGPHKYSKYEQEMMKTALAKQRLNVVQQQIAAGREFKGPAFYSKPRIVVFKDFDIGKAYKKKILLTNVSYSQSSCKFVGISDNLKDFLEINFTPPGALSAGLTCDLYATFSPMINEDFEGSIDMLSSSGIFHIPVKCLKKRCQIEVDTREVCFENTVAGETVKKSITVRNTGALSTEFSFEKAAVHDEDDTMNEEVQEVSLDNHNLNEHVNSGTILQIAAPRVISTNDNDNNDDEEDEENIMRIGKVNTGTVPAFSFVQLDVIFSPIKASSVTNNFCIKFSDETLSDIYIKAKGTAIDLPIWVEREVIDLRICMFDRLYQDAIVVSNRATAALRIRFEIPKEFRNHLDILPRTAYVQAESQFSAQLKFLPRKTLTNDATSFIKDPDGVVEIPITIIVADQTQPVPFVVKARVTSSDFEFASDEINFGHCSVYETVHHSIQLSNKSVLPQQYGFVNLPETIQIQPNDGFGTILPHENIDLHVYFSPDKAQEYRFNLACKSHIGREFILRCRAVGVLPPMKLSHSLIQFKATAVNDISSANFFVINDHTSTNQFTHPVPRVGTGDIFPVGPTSFHFVVPEGAPLSFSPAIGTINAGEKCLVHVTFAPKLDPNLLESKASELEQADLQSRSFVSDASKPEAVESTKELKAKVNGGGGGTRPKGQKGVTPQPSTVIKQKTQINSQAKQVYINKASIALQHSFHNVFSIYKIPCFLVQGECGSLDTDQYNIHNTLYLEVHCPSVKPSLIVASENGDNLVDFGKVPMAQRHTQVISMQNISDKTVKLTSSLLDPIGPFEMVNALRNLEPKAIHSFKISFTPTDNTKFYEVLKIYTMDTTVEVRLVGQGVRPQLALEPSDQYLDVGDALVNDTMHQTLKVTNISELSVVFDLKMGSLISDKHNRVQTMPQFLHWSTPQQQGTCFHSDDEIEVYDENGGVVVTKHIDGDNEFRIGPPNKSGICVFGCEPMHGTMEPGESKEIIISFSPDHLSQLFRDELIFDVNGVREFLKLHLVGRSWPSITYVKGFDRLSPEEETLMSNTCSMEREKEQEKSSTKTGLLTMFSCLDDSTFSTSEHSIEIGCIKSNIQTRKSCDFTFENTKEAFEKGFSIEPMKGGVDIGAKKIITFRWTPPANFDPREMLKLAVQLVIRGDTTTTYQILLRGCIRTNLQKIKQKDL</sequence>
<dbReference type="Proteomes" id="UP000594262">
    <property type="component" value="Unplaced"/>
</dbReference>
<dbReference type="Pfam" id="PF24778">
    <property type="entry name" value="Ig-CFAP74_3rd"/>
    <property type="match status" value="1"/>
</dbReference>
<feature type="region of interest" description="Disordered" evidence="2">
    <location>
        <begin position="1194"/>
        <end position="1243"/>
    </location>
</feature>
<evidence type="ECO:0000259" key="4">
    <source>
        <dbReference type="Pfam" id="PF24778"/>
    </source>
</evidence>
<evidence type="ECO:0000256" key="1">
    <source>
        <dbReference type="SAM" id="Coils"/>
    </source>
</evidence>
<feature type="coiled-coil region" evidence="1">
    <location>
        <begin position="322"/>
        <end position="374"/>
    </location>
</feature>
<dbReference type="GeneID" id="136816688"/>
<dbReference type="Gene3D" id="2.60.40.10">
    <property type="entry name" value="Immunoglobulins"/>
    <property type="match status" value="5"/>
</dbReference>
<proteinExistence type="predicted"/>
<dbReference type="PANTHER" id="PTHR22538:SF0">
    <property type="entry name" value="CILIA- AND FLAGELLA-ASSOCIATED PROTEIN 74"/>
    <property type="match status" value="1"/>
</dbReference>
<evidence type="ECO:0000256" key="2">
    <source>
        <dbReference type="SAM" id="MobiDB-lite"/>
    </source>
</evidence>
<reference evidence="6" key="1">
    <citation type="submission" date="2021-01" db="UniProtKB">
        <authorList>
            <consortium name="EnsemblMetazoa"/>
        </authorList>
    </citation>
    <scope>IDENTIFICATION</scope>
</reference>
<accession>A0A7M6DN74</accession>
<feature type="coiled-coil region" evidence="1">
    <location>
        <begin position="164"/>
        <end position="198"/>
    </location>
</feature>
<evidence type="ECO:0000259" key="5">
    <source>
        <dbReference type="Pfam" id="PF24798"/>
    </source>
</evidence>
<protein>
    <submittedName>
        <fullName evidence="6">Uncharacterized protein</fullName>
    </submittedName>
</protein>
<dbReference type="Pfam" id="PF24771">
    <property type="entry name" value="Ig_CFAP74_1st"/>
    <property type="match status" value="1"/>
</dbReference>
<keyword evidence="7" id="KW-1185">Reference proteome</keyword>
<feature type="domain" description="CFAP74 third Ig-like" evidence="4">
    <location>
        <begin position="869"/>
        <end position="981"/>
    </location>
</feature>
<feature type="compositionally biased region" description="Polar residues" evidence="2">
    <location>
        <begin position="1232"/>
        <end position="1243"/>
    </location>
</feature>
<dbReference type="InterPro" id="IPR056307">
    <property type="entry name" value="Ig-CFAP74_3rd"/>
</dbReference>
<feature type="domain" description="CFAP74 second Ig-like" evidence="3">
    <location>
        <begin position="779"/>
        <end position="867"/>
    </location>
</feature>
<feature type="region of interest" description="Disordered" evidence="2">
    <location>
        <begin position="441"/>
        <end position="484"/>
    </location>
</feature>
<dbReference type="InterPro" id="IPR056306">
    <property type="entry name" value="Ig-CFAP74_2nd"/>
</dbReference>
<dbReference type="PANTHER" id="PTHR22538">
    <property type="entry name" value="CILIA- AND FLAGELLA-ASSOCIATED PROTEIN 74"/>
    <property type="match status" value="1"/>
</dbReference>
<feature type="region of interest" description="Disordered" evidence="2">
    <location>
        <begin position="503"/>
        <end position="524"/>
    </location>
</feature>
<evidence type="ECO:0000313" key="6">
    <source>
        <dbReference type="EnsemblMetazoa" id="CLYHEMP017411.1"/>
    </source>
</evidence>
<keyword evidence="1" id="KW-0175">Coiled coil</keyword>
<evidence type="ECO:0000313" key="7">
    <source>
        <dbReference type="Proteomes" id="UP000594262"/>
    </source>
</evidence>